<organism evidence="1 2">
    <name type="scientific">Advenella kashmirensis</name>
    <dbReference type="NCBI Taxonomy" id="310575"/>
    <lineage>
        <taxon>Bacteria</taxon>
        <taxon>Pseudomonadati</taxon>
        <taxon>Pseudomonadota</taxon>
        <taxon>Betaproteobacteria</taxon>
        <taxon>Burkholderiales</taxon>
        <taxon>Alcaligenaceae</taxon>
    </lineage>
</organism>
<name>A0A356LF48_9BURK</name>
<dbReference type="AlphaFoldDB" id="A0A356LF48"/>
<dbReference type="Proteomes" id="UP000264036">
    <property type="component" value="Unassembled WGS sequence"/>
</dbReference>
<dbReference type="EMBL" id="DOEK01000025">
    <property type="protein sequence ID" value="HBP29606.1"/>
    <property type="molecule type" value="Genomic_DNA"/>
</dbReference>
<evidence type="ECO:0000313" key="2">
    <source>
        <dbReference type="Proteomes" id="UP000264036"/>
    </source>
</evidence>
<protein>
    <submittedName>
        <fullName evidence="1">Uncharacterized protein</fullName>
    </submittedName>
</protein>
<evidence type="ECO:0000313" key="1">
    <source>
        <dbReference type="EMBL" id="HBP29606.1"/>
    </source>
</evidence>
<proteinExistence type="predicted"/>
<reference evidence="1 2" key="1">
    <citation type="journal article" date="2018" name="Nat. Biotechnol.">
        <title>A standardized bacterial taxonomy based on genome phylogeny substantially revises the tree of life.</title>
        <authorList>
            <person name="Parks D.H."/>
            <person name="Chuvochina M."/>
            <person name="Waite D.W."/>
            <person name="Rinke C."/>
            <person name="Skarshewski A."/>
            <person name="Chaumeil P.A."/>
            <person name="Hugenholtz P."/>
        </authorList>
    </citation>
    <scope>NUCLEOTIDE SEQUENCE [LARGE SCALE GENOMIC DNA]</scope>
    <source>
        <strain evidence="1">UBA10707</strain>
    </source>
</reference>
<comment type="caution">
    <text evidence="1">The sequence shown here is derived from an EMBL/GenBank/DDBJ whole genome shotgun (WGS) entry which is preliminary data.</text>
</comment>
<accession>A0A356LF48</accession>
<sequence length="91" mass="9987">MPGQMAGRLALAATGLADLLIDWSALRAGPLYLTDLPYLADMLYFSDKQLIGIWLLQSSRPVAGCCTKRYNFFEATTSPIWGPYPGRPGSF</sequence>
<gene>
    <name evidence="1" type="ORF">DD666_09350</name>
</gene>